<dbReference type="RefSeq" id="WP_131499168.1">
    <property type="nucleotide sequence ID" value="NZ_SJKC01000005.1"/>
</dbReference>
<dbReference type="AlphaFoldDB" id="A0A4R0ILS9"/>
<gene>
    <name evidence="1" type="ORF">E0H92_34280</name>
</gene>
<comment type="caution">
    <text evidence="1">The sequence shown here is derived from an EMBL/GenBank/DDBJ whole genome shotgun (WGS) entry which is preliminary data.</text>
</comment>
<organism evidence="1 2">
    <name type="scientific">Kribbella speibonae</name>
    <dbReference type="NCBI Taxonomy" id="1572660"/>
    <lineage>
        <taxon>Bacteria</taxon>
        <taxon>Bacillati</taxon>
        <taxon>Actinomycetota</taxon>
        <taxon>Actinomycetes</taxon>
        <taxon>Propionibacteriales</taxon>
        <taxon>Kribbellaceae</taxon>
        <taxon>Kribbella</taxon>
    </lineage>
</organism>
<proteinExistence type="predicted"/>
<name>A0A4R0ILS9_9ACTN</name>
<reference evidence="1 2" key="1">
    <citation type="submission" date="2019-02" db="EMBL/GenBank/DDBJ databases">
        <title>Kribbella capetownensis sp. nov. and Kribbella speibonae sp. nov., isolated from soil.</title>
        <authorList>
            <person name="Curtis S.M."/>
            <person name="Norton I."/>
            <person name="Everest G.J."/>
            <person name="Meyers P.R."/>
        </authorList>
    </citation>
    <scope>NUCLEOTIDE SEQUENCE [LARGE SCALE GENOMIC DNA]</scope>
    <source>
        <strain evidence="1 2">YM55</strain>
    </source>
</reference>
<dbReference type="Proteomes" id="UP000294225">
    <property type="component" value="Unassembled WGS sequence"/>
</dbReference>
<dbReference type="EMBL" id="SJKC01000005">
    <property type="protein sequence ID" value="TCC33214.1"/>
    <property type="molecule type" value="Genomic_DNA"/>
</dbReference>
<accession>A0A4R0ILS9</accession>
<protein>
    <submittedName>
        <fullName evidence="1">Uncharacterized protein</fullName>
    </submittedName>
</protein>
<evidence type="ECO:0000313" key="2">
    <source>
        <dbReference type="Proteomes" id="UP000294225"/>
    </source>
</evidence>
<sequence>MAAELLAAADLELIDTSAAQDAQVDRRGRTNIGGRRRAVEQPTDLWTEFDYAVVDVEGNGQRPH</sequence>
<evidence type="ECO:0000313" key="1">
    <source>
        <dbReference type="EMBL" id="TCC33214.1"/>
    </source>
</evidence>